<name>A0A0A8ZGF5_ARUDO</name>
<reference evidence="1" key="1">
    <citation type="submission" date="2014-09" db="EMBL/GenBank/DDBJ databases">
        <authorList>
            <person name="Magalhaes I.L.F."/>
            <person name="Oliveira U."/>
            <person name="Santos F.R."/>
            <person name="Vidigal T.H.D.A."/>
            <person name="Brescovit A.D."/>
            <person name="Santos A.J."/>
        </authorList>
    </citation>
    <scope>NUCLEOTIDE SEQUENCE</scope>
    <source>
        <tissue evidence="1">Shoot tissue taken approximately 20 cm above the soil surface</tissue>
    </source>
</reference>
<sequence length="46" mass="5310">MKNTVSNTSENIQKCSCIGVPRSKRRKHVHGQKNHITISFLQKEMD</sequence>
<proteinExistence type="predicted"/>
<reference evidence="1" key="2">
    <citation type="journal article" date="2015" name="Data Brief">
        <title>Shoot transcriptome of the giant reed, Arundo donax.</title>
        <authorList>
            <person name="Barrero R.A."/>
            <person name="Guerrero F.D."/>
            <person name="Moolhuijzen P."/>
            <person name="Goolsby J.A."/>
            <person name="Tidwell J."/>
            <person name="Bellgard S.E."/>
            <person name="Bellgard M.I."/>
        </authorList>
    </citation>
    <scope>NUCLEOTIDE SEQUENCE</scope>
    <source>
        <tissue evidence="1">Shoot tissue taken approximately 20 cm above the soil surface</tissue>
    </source>
</reference>
<dbReference type="AlphaFoldDB" id="A0A0A8ZGF5"/>
<accession>A0A0A8ZGF5</accession>
<evidence type="ECO:0000313" key="1">
    <source>
        <dbReference type="EMBL" id="JAD35820.1"/>
    </source>
</evidence>
<organism evidence="1">
    <name type="scientific">Arundo donax</name>
    <name type="common">Giant reed</name>
    <name type="synonym">Donax arundinaceus</name>
    <dbReference type="NCBI Taxonomy" id="35708"/>
    <lineage>
        <taxon>Eukaryota</taxon>
        <taxon>Viridiplantae</taxon>
        <taxon>Streptophyta</taxon>
        <taxon>Embryophyta</taxon>
        <taxon>Tracheophyta</taxon>
        <taxon>Spermatophyta</taxon>
        <taxon>Magnoliopsida</taxon>
        <taxon>Liliopsida</taxon>
        <taxon>Poales</taxon>
        <taxon>Poaceae</taxon>
        <taxon>PACMAD clade</taxon>
        <taxon>Arundinoideae</taxon>
        <taxon>Arundineae</taxon>
        <taxon>Arundo</taxon>
    </lineage>
</organism>
<protein>
    <submittedName>
        <fullName evidence="1">Uncharacterized protein</fullName>
    </submittedName>
</protein>
<dbReference type="EMBL" id="GBRH01262075">
    <property type="protein sequence ID" value="JAD35820.1"/>
    <property type="molecule type" value="Transcribed_RNA"/>
</dbReference>